<gene>
    <name evidence="1" type="ORF">GCM10007977_025280</name>
</gene>
<sequence length="154" mass="16146">MRGHAGHDATVSIPIPDSVTDAELTTVQMIAAAMGEFPAEPACPGPLLIHADGAFECHGENCPGGMAIYHSDDVVEPCLRHPEVRTLHACPRCLTHSDGAALAEHTCTGEQIEHDDGAVECTAGDACLGEQALHLSGRSCRVFGPCPRNCEPVL</sequence>
<organism evidence="1 2">
    <name type="scientific">Dactylosporangium sucinum</name>
    <dbReference type="NCBI Taxonomy" id="1424081"/>
    <lineage>
        <taxon>Bacteria</taxon>
        <taxon>Bacillati</taxon>
        <taxon>Actinomycetota</taxon>
        <taxon>Actinomycetes</taxon>
        <taxon>Micromonosporales</taxon>
        <taxon>Micromonosporaceae</taxon>
        <taxon>Dactylosporangium</taxon>
    </lineage>
</organism>
<reference evidence="1" key="2">
    <citation type="submission" date="2020-09" db="EMBL/GenBank/DDBJ databases">
        <authorList>
            <person name="Sun Q."/>
            <person name="Ohkuma M."/>
        </authorList>
    </citation>
    <scope>NUCLEOTIDE SEQUENCE</scope>
    <source>
        <strain evidence="1">JCM 19831</strain>
    </source>
</reference>
<dbReference type="EMBL" id="BMPI01000010">
    <property type="protein sequence ID" value="GGM23022.1"/>
    <property type="molecule type" value="Genomic_DNA"/>
</dbReference>
<dbReference type="AlphaFoldDB" id="A0A917THN9"/>
<comment type="caution">
    <text evidence="1">The sequence shown here is derived from an EMBL/GenBank/DDBJ whole genome shotgun (WGS) entry which is preliminary data.</text>
</comment>
<protein>
    <submittedName>
        <fullName evidence="1">Uncharacterized protein</fullName>
    </submittedName>
</protein>
<proteinExistence type="predicted"/>
<keyword evidence="2" id="KW-1185">Reference proteome</keyword>
<accession>A0A917THN9</accession>
<dbReference type="Proteomes" id="UP000642070">
    <property type="component" value="Unassembled WGS sequence"/>
</dbReference>
<evidence type="ECO:0000313" key="1">
    <source>
        <dbReference type="EMBL" id="GGM23022.1"/>
    </source>
</evidence>
<name>A0A917THN9_9ACTN</name>
<reference evidence="1" key="1">
    <citation type="journal article" date="2014" name="Int. J. Syst. Evol. Microbiol.">
        <title>Complete genome sequence of Corynebacterium casei LMG S-19264T (=DSM 44701T), isolated from a smear-ripened cheese.</title>
        <authorList>
            <consortium name="US DOE Joint Genome Institute (JGI-PGF)"/>
            <person name="Walter F."/>
            <person name="Albersmeier A."/>
            <person name="Kalinowski J."/>
            <person name="Ruckert C."/>
        </authorList>
    </citation>
    <scope>NUCLEOTIDE SEQUENCE</scope>
    <source>
        <strain evidence="1">JCM 19831</strain>
    </source>
</reference>
<evidence type="ECO:0000313" key="2">
    <source>
        <dbReference type="Proteomes" id="UP000642070"/>
    </source>
</evidence>